<name>A0ACC6V2M8_9CREN</name>
<dbReference type="Proteomes" id="UP000033636">
    <property type="component" value="Unassembled WGS sequence"/>
</dbReference>
<protein>
    <submittedName>
        <fullName evidence="1">DUF6884 domain-containing protein</fullName>
    </submittedName>
</protein>
<organism evidence="1 2">
    <name type="scientific">Thermoproteus sp. AZ2</name>
    <dbReference type="NCBI Taxonomy" id="1609232"/>
    <lineage>
        <taxon>Archaea</taxon>
        <taxon>Thermoproteota</taxon>
        <taxon>Thermoprotei</taxon>
        <taxon>Thermoproteales</taxon>
        <taxon>Thermoproteaceae</taxon>
        <taxon>Thermoproteus</taxon>
    </lineage>
</organism>
<gene>
    <name evidence="1" type="ORF">TU35_008725</name>
</gene>
<accession>A0ACC6V2M8</accession>
<proteinExistence type="predicted"/>
<evidence type="ECO:0000313" key="2">
    <source>
        <dbReference type="Proteomes" id="UP000033636"/>
    </source>
</evidence>
<dbReference type="EMBL" id="JZWT02000027">
    <property type="protein sequence ID" value="MFB6491297.1"/>
    <property type="molecule type" value="Genomic_DNA"/>
</dbReference>
<sequence length="207" mass="22596">MAKRALVIAHCTKAKRVDWAKVREALAAAGLPIPGMDLDREEEYKRALAEFVKPAEEMYGGSFYAARALAERLRGCGLETSLYVISARYGLIPGRKPVVPYEATLSGMGRDEIRAWAEARGVPQAALELAEKYDVVALLLTRPYAEALGPALAQLLGRDDVYAVLPAALAKGRANVVVSKGLFARRRQVEELAEMICSRYGKYIAGL</sequence>
<reference evidence="1" key="1">
    <citation type="submission" date="2024-07" db="EMBL/GenBank/DDBJ databases">
        <title>Metagenome and Metagenome-Assembled Genomes of Archaea from a hot spring from the geothermal field of Los Azufres, Mexico.</title>
        <authorList>
            <person name="Marin-Paredes R."/>
            <person name="Martinez-Romero E."/>
            <person name="Servin-Garciduenas L.E."/>
        </authorList>
    </citation>
    <scope>NUCLEOTIDE SEQUENCE</scope>
</reference>
<comment type="caution">
    <text evidence="1">The sequence shown here is derived from an EMBL/GenBank/DDBJ whole genome shotgun (WGS) entry which is preliminary data.</text>
</comment>
<evidence type="ECO:0000313" key="1">
    <source>
        <dbReference type="EMBL" id="MFB6491297.1"/>
    </source>
</evidence>